<dbReference type="OrthoDB" id="64767at2759"/>
<organism evidence="5 6">
    <name type="scientific">Capsicum baccatum</name>
    <name type="common">Peruvian pepper</name>
    <dbReference type="NCBI Taxonomy" id="33114"/>
    <lineage>
        <taxon>Eukaryota</taxon>
        <taxon>Viridiplantae</taxon>
        <taxon>Streptophyta</taxon>
        <taxon>Embryophyta</taxon>
        <taxon>Tracheophyta</taxon>
        <taxon>Spermatophyta</taxon>
        <taxon>Magnoliopsida</taxon>
        <taxon>eudicotyledons</taxon>
        <taxon>Gunneridae</taxon>
        <taxon>Pentapetalae</taxon>
        <taxon>asterids</taxon>
        <taxon>lamiids</taxon>
        <taxon>Solanales</taxon>
        <taxon>Solanaceae</taxon>
        <taxon>Solanoideae</taxon>
        <taxon>Capsiceae</taxon>
        <taxon>Capsicum</taxon>
    </lineage>
</organism>
<dbReference type="GO" id="GO:0005524">
    <property type="term" value="F:ATP binding"/>
    <property type="evidence" value="ECO:0007669"/>
    <property type="project" value="UniProtKB-KW"/>
</dbReference>
<keyword evidence="3" id="KW-0347">Helicase</keyword>
<proteinExistence type="predicted"/>
<dbReference type="InterPro" id="IPR027417">
    <property type="entry name" value="P-loop_NTPase"/>
</dbReference>
<dbReference type="PANTHER" id="PTHR12131">
    <property type="entry name" value="ATP-DEPENDENT RNA AND DNA HELICASE"/>
    <property type="match status" value="1"/>
</dbReference>
<evidence type="ECO:0000256" key="3">
    <source>
        <dbReference type="ARBA" id="ARBA00022806"/>
    </source>
</evidence>
<dbReference type="STRING" id="33114.A0A2G2X5F8"/>
<evidence type="ECO:0000256" key="4">
    <source>
        <dbReference type="ARBA" id="ARBA00022840"/>
    </source>
</evidence>
<evidence type="ECO:0000313" key="5">
    <source>
        <dbReference type="EMBL" id="PHT52722.1"/>
    </source>
</evidence>
<keyword evidence="4" id="KW-0067">ATP-binding</keyword>
<accession>A0A2G2X5F8</accession>
<keyword evidence="2" id="KW-0378">Hydrolase</keyword>
<sequence length="367" mass="41059">MVEAPILKRKLEDVNEAASQESALKQNLAKTCVHEVAVPTCYTSTNDESLHGTLSIPLYNVAEYAITMSFRDKQKVIYTSPLKALSNQKYKELSEEFSDVDLLTGDVTISPNASCLVMTTEVLRAMLYAGSQPCHVVYTDFRPTPLQHYVFPMGGSGLYLVVDDNDQFREDNFLKLQDTFIRKKSGSSNAKASGRSGKGTSVSSVPDIYKIVKFTMGLNMPAKTVVFTSVKKWDYDSHRYIGSGEYIQMSGRAGRRGKDECGICIIMIDEEGEIQFSILLSLAIHLSQSPTFDNLRRVLGIIKKPEPLQVINNAQEEDLASAATNWVQTNMIQQFGVDFKECKKEANMMLNKMDQRRNKEKGKGEIL</sequence>
<comment type="caution">
    <text evidence="5">The sequence shown here is derived from an EMBL/GenBank/DDBJ whole genome shotgun (WGS) entry which is preliminary data.</text>
</comment>
<gene>
    <name evidence="5" type="ORF">CQW23_07184</name>
</gene>
<reference evidence="6" key="2">
    <citation type="journal article" date="2017" name="J. Anim. Genet.">
        <title>Multiple reference genome sequences of hot pepper reveal the massive evolution of plant disease resistance genes by retroduplication.</title>
        <authorList>
            <person name="Kim S."/>
            <person name="Park J."/>
            <person name="Yeom S.-I."/>
            <person name="Kim Y.-M."/>
            <person name="Seo E."/>
            <person name="Kim K.-T."/>
            <person name="Kim M.-S."/>
            <person name="Lee J.M."/>
            <person name="Cheong K."/>
            <person name="Shin H.-S."/>
            <person name="Kim S.-B."/>
            <person name="Han K."/>
            <person name="Lee J."/>
            <person name="Park M."/>
            <person name="Lee H.-A."/>
            <person name="Lee H.-Y."/>
            <person name="Lee Y."/>
            <person name="Oh S."/>
            <person name="Lee J.H."/>
            <person name="Choi E."/>
            <person name="Choi E."/>
            <person name="Lee S.E."/>
            <person name="Jeon J."/>
            <person name="Kim H."/>
            <person name="Choi G."/>
            <person name="Song H."/>
            <person name="Lee J."/>
            <person name="Lee S.-C."/>
            <person name="Kwon J.-K."/>
            <person name="Lee H.-Y."/>
            <person name="Koo N."/>
            <person name="Hong Y."/>
            <person name="Kim R.W."/>
            <person name="Kang W.-H."/>
            <person name="Huh J.H."/>
            <person name="Kang B.-C."/>
            <person name="Yang T.-J."/>
            <person name="Lee Y.-H."/>
            <person name="Bennetzen J.L."/>
            <person name="Choi D."/>
        </authorList>
    </citation>
    <scope>NUCLEOTIDE SEQUENCE [LARGE SCALE GENOMIC DNA]</scope>
    <source>
        <strain evidence="6">cv. PBC81</strain>
    </source>
</reference>
<dbReference type="InterPro" id="IPR050699">
    <property type="entry name" value="RNA-DNA_Helicase"/>
</dbReference>
<keyword evidence="1" id="KW-0547">Nucleotide-binding</keyword>
<dbReference type="SUPFAM" id="SSF52540">
    <property type="entry name" value="P-loop containing nucleoside triphosphate hydrolases"/>
    <property type="match status" value="2"/>
</dbReference>
<evidence type="ECO:0000256" key="1">
    <source>
        <dbReference type="ARBA" id="ARBA00022741"/>
    </source>
</evidence>
<dbReference type="EMBL" id="MLFT02000003">
    <property type="protein sequence ID" value="PHT52722.1"/>
    <property type="molecule type" value="Genomic_DNA"/>
</dbReference>
<dbReference type="GO" id="GO:0000460">
    <property type="term" value="P:maturation of 5.8S rRNA"/>
    <property type="evidence" value="ECO:0007669"/>
    <property type="project" value="TreeGrafter"/>
</dbReference>
<dbReference type="GO" id="GO:0016787">
    <property type="term" value="F:hydrolase activity"/>
    <property type="evidence" value="ECO:0007669"/>
    <property type="project" value="UniProtKB-KW"/>
</dbReference>
<protein>
    <submittedName>
        <fullName evidence="5">Protein HUA ENHANCER 2</fullName>
    </submittedName>
</protein>
<evidence type="ECO:0000256" key="2">
    <source>
        <dbReference type="ARBA" id="ARBA00022801"/>
    </source>
</evidence>
<dbReference type="AlphaFoldDB" id="A0A2G2X5F8"/>
<dbReference type="GO" id="GO:0005634">
    <property type="term" value="C:nucleus"/>
    <property type="evidence" value="ECO:0007669"/>
    <property type="project" value="TreeGrafter"/>
</dbReference>
<dbReference type="PANTHER" id="PTHR12131:SF7">
    <property type="entry name" value="EXOSOME RNA HELICASE MTR4"/>
    <property type="match status" value="1"/>
</dbReference>
<evidence type="ECO:0000313" key="6">
    <source>
        <dbReference type="Proteomes" id="UP000224567"/>
    </source>
</evidence>
<dbReference type="GO" id="GO:0004386">
    <property type="term" value="F:helicase activity"/>
    <property type="evidence" value="ECO:0007669"/>
    <property type="project" value="UniProtKB-KW"/>
</dbReference>
<name>A0A2G2X5F8_CAPBA</name>
<dbReference type="Proteomes" id="UP000224567">
    <property type="component" value="Unassembled WGS sequence"/>
</dbReference>
<reference evidence="5 6" key="1">
    <citation type="journal article" date="2017" name="Genome Biol.">
        <title>New reference genome sequences of hot pepper reveal the massive evolution of plant disease-resistance genes by retroduplication.</title>
        <authorList>
            <person name="Kim S."/>
            <person name="Park J."/>
            <person name="Yeom S.I."/>
            <person name="Kim Y.M."/>
            <person name="Seo E."/>
            <person name="Kim K.T."/>
            <person name="Kim M.S."/>
            <person name="Lee J.M."/>
            <person name="Cheong K."/>
            <person name="Shin H.S."/>
            <person name="Kim S.B."/>
            <person name="Han K."/>
            <person name="Lee J."/>
            <person name="Park M."/>
            <person name="Lee H.A."/>
            <person name="Lee H.Y."/>
            <person name="Lee Y."/>
            <person name="Oh S."/>
            <person name="Lee J.H."/>
            <person name="Choi E."/>
            <person name="Choi E."/>
            <person name="Lee S.E."/>
            <person name="Jeon J."/>
            <person name="Kim H."/>
            <person name="Choi G."/>
            <person name="Song H."/>
            <person name="Lee J."/>
            <person name="Lee S.C."/>
            <person name="Kwon J.K."/>
            <person name="Lee H.Y."/>
            <person name="Koo N."/>
            <person name="Hong Y."/>
            <person name="Kim R.W."/>
            <person name="Kang W.H."/>
            <person name="Huh J.H."/>
            <person name="Kang B.C."/>
            <person name="Yang T.J."/>
            <person name="Lee Y.H."/>
            <person name="Bennetzen J.L."/>
            <person name="Choi D."/>
        </authorList>
    </citation>
    <scope>NUCLEOTIDE SEQUENCE [LARGE SCALE GENOMIC DNA]</scope>
    <source>
        <strain evidence="6">cv. PBC81</strain>
    </source>
</reference>
<keyword evidence="6" id="KW-1185">Reference proteome</keyword>
<dbReference type="Gene3D" id="3.40.50.300">
    <property type="entry name" value="P-loop containing nucleotide triphosphate hydrolases"/>
    <property type="match status" value="3"/>
</dbReference>